<accession>A0A8H3E4E8</accession>
<reference evidence="2" key="1">
    <citation type="submission" date="2021-01" db="EMBL/GenBank/DDBJ databases">
        <authorList>
            <person name="Kaushik A."/>
        </authorList>
    </citation>
    <scope>NUCLEOTIDE SEQUENCE</scope>
    <source>
        <strain evidence="2">AG5</strain>
    </source>
</reference>
<sequence length="271" mass="29895">MANRCFGIMKKSLRFNICNIQTSFKPDQDISDLQTRVTSLISSGLAYVSRYWGDHLGGAKFSDALADMLDKFLRHRLLFWMEVLNLKDWIGYGAVILLHALNFLPDDSRTDLRAMIRDSRNFITTYAASPASQSTPHIYISALPQTASHSRVHEIYWPRTKGLFQTGGAAVKDRGDEALATWAVGSPVYTLALSKDGKRIASGSADGHISVWDANKGIRLVGPLNKHKGYVASVAFSPDGSRMASASGHGTIWILNALEERRRATLTLLAL</sequence>
<dbReference type="PROSITE" id="PS50082">
    <property type="entry name" value="WD_REPEATS_2"/>
    <property type="match status" value="2"/>
</dbReference>
<dbReference type="SMART" id="SM00320">
    <property type="entry name" value="WD40"/>
    <property type="match status" value="2"/>
</dbReference>
<dbReference type="Gene3D" id="2.130.10.10">
    <property type="entry name" value="YVTN repeat-like/Quinoprotein amine dehydrogenase"/>
    <property type="match status" value="1"/>
</dbReference>
<feature type="repeat" description="WD" evidence="1">
    <location>
        <begin position="224"/>
        <end position="265"/>
    </location>
</feature>
<evidence type="ECO:0000256" key="1">
    <source>
        <dbReference type="PROSITE-ProRule" id="PRU00221"/>
    </source>
</evidence>
<evidence type="ECO:0000313" key="2">
    <source>
        <dbReference type="EMBL" id="CAE7171451.1"/>
    </source>
</evidence>
<gene>
    <name evidence="2" type="ORF">RDB_LOCUS106707</name>
</gene>
<keyword evidence="1" id="KW-0853">WD repeat</keyword>
<name>A0A8H3E4E8_9AGAM</name>
<dbReference type="SUPFAM" id="SSF50998">
    <property type="entry name" value="Quinoprotein alcohol dehydrogenase-like"/>
    <property type="match status" value="1"/>
</dbReference>
<proteinExistence type="predicted"/>
<evidence type="ECO:0000313" key="3">
    <source>
        <dbReference type="Proteomes" id="UP000663827"/>
    </source>
</evidence>
<feature type="repeat" description="WD" evidence="1">
    <location>
        <begin position="188"/>
        <end position="213"/>
    </location>
</feature>
<dbReference type="EMBL" id="CAJNJQ010002292">
    <property type="protein sequence ID" value="CAE7171451.1"/>
    <property type="molecule type" value="Genomic_DNA"/>
</dbReference>
<dbReference type="InterPro" id="IPR015943">
    <property type="entry name" value="WD40/YVTN_repeat-like_dom_sf"/>
</dbReference>
<dbReference type="AlphaFoldDB" id="A0A8H3E4E8"/>
<dbReference type="PANTHER" id="PTHR19879">
    <property type="entry name" value="TRANSCRIPTION INITIATION FACTOR TFIID"/>
    <property type="match status" value="1"/>
</dbReference>
<feature type="non-terminal residue" evidence="2">
    <location>
        <position position="1"/>
    </location>
</feature>
<dbReference type="PROSITE" id="PS50294">
    <property type="entry name" value="WD_REPEATS_REGION"/>
    <property type="match status" value="1"/>
</dbReference>
<dbReference type="Pfam" id="PF00400">
    <property type="entry name" value="WD40"/>
    <property type="match status" value="2"/>
</dbReference>
<dbReference type="Proteomes" id="UP000663827">
    <property type="component" value="Unassembled WGS sequence"/>
</dbReference>
<evidence type="ECO:0008006" key="4">
    <source>
        <dbReference type="Google" id="ProtNLM"/>
    </source>
</evidence>
<organism evidence="2 3">
    <name type="scientific">Rhizoctonia solani</name>
    <dbReference type="NCBI Taxonomy" id="456999"/>
    <lineage>
        <taxon>Eukaryota</taxon>
        <taxon>Fungi</taxon>
        <taxon>Dikarya</taxon>
        <taxon>Basidiomycota</taxon>
        <taxon>Agaricomycotina</taxon>
        <taxon>Agaricomycetes</taxon>
        <taxon>Cantharellales</taxon>
        <taxon>Ceratobasidiaceae</taxon>
        <taxon>Rhizoctonia</taxon>
    </lineage>
</organism>
<dbReference type="InterPro" id="IPR011047">
    <property type="entry name" value="Quinoprotein_ADH-like_sf"/>
</dbReference>
<dbReference type="InterPro" id="IPR001680">
    <property type="entry name" value="WD40_rpt"/>
</dbReference>
<protein>
    <recommendedName>
        <fullName evidence="4">Vegetative incompatibility protein HET-E-1 [Podospora anserina]</fullName>
    </recommendedName>
</protein>
<comment type="caution">
    <text evidence="2">The sequence shown here is derived from an EMBL/GenBank/DDBJ whole genome shotgun (WGS) entry which is preliminary data.</text>
</comment>
<dbReference type="PANTHER" id="PTHR19879:SF9">
    <property type="entry name" value="TRANSCRIPTION INITIATION FACTOR TFIID SUBUNIT 5"/>
    <property type="match status" value="1"/>
</dbReference>